<dbReference type="AlphaFoldDB" id="X6P3G8"/>
<organism evidence="2 3">
    <name type="scientific">Reticulomyxa filosa</name>
    <dbReference type="NCBI Taxonomy" id="46433"/>
    <lineage>
        <taxon>Eukaryota</taxon>
        <taxon>Sar</taxon>
        <taxon>Rhizaria</taxon>
        <taxon>Retaria</taxon>
        <taxon>Foraminifera</taxon>
        <taxon>Monothalamids</taxon>
        <taxon>Reticulomyxidae</taxon>
        <taxon>Reticulomyxa</taxon>
    </lineage>
</organism>
<comment type="caution">
    <text evidence="2">The sequence shown here is derived from an EMBL/GenBank/DDBJ whole genome shotgun (WGS) entry which is preliminary data.</text>
</comment>
<evidence type="ECO:0000313" key="2">
    <source>
        <dbReference type="EMBL" id="ETO32112.1"/>
    </source>
</evidence>
<name>X6P3G8_RETFI</name>
<accession>X6P3G8</accession>
<feature type="compositionally biased region" description="Basic and acidic residues" evidence="1">
    <location>
        <begin position="1"/>
        <end position="17"/>
    </location>
</feature>
<evidence type="ECO:0000313" key="3">
    <source>
        <dbReference type="Proteomes" id="UP000023152"/>
    </source>
</evidence>
<protein>
    <submittedName>
        <fullName evidence="2">Uncharacterized protein</fullName>
    </submittedName>
</protein>
<feature type="compositionally biased region" description="Acidic residues" evidence="1">
    <location>
        <begin position="18"/>
        <end position="32"/>
    </location>
</feature>
<proteinExistence type="predicted"/>
<reference evidence="2 3" key="1">
    <citation type="journal article" date="2013" name="Curr. Biol.">
        <title>The Genome of the Foraminiferan Reticulomyxa filosa.</title>
        <authorList>
            <person name="Glockner G."/>
            <person name="Hulsmann N."/>
            <person name="Schleicher M."/>
            <person name="Noegel A.A."/>
            <person name="Eichinger L."/>
            <person name="Gallinger C."/>
            <person name="Pawlowski J."/>
            <person name="Sierra R."/>
            <person name="Euteneuer U."/>
            <person name="Pillet L."/>
            <person name="Moustafa A."/>
            <person name="Platzer M."/>
            <person name="Groth M."/>
            <person name="Szafranski K."/>
            <person name="Schliwa M."/>
        </authorList>
    </citation>
    <scope>NUCLEOTIDE SEQUENCE [LARGE SCALE GENOMIC DNA]</scope>
</reference>
<dbReference type="Proteomes" id="UP000023152">
    <property type="component" value="Unassembled WGS sequence"/>
</dbReference>
<feature type="region of interest" description="Disordered" evidence="1">
    <location>
        <begin position="1"/>
        <end position="43"/>
    </location>
</feature>
<evidence type="ECO:0000256" key="1">
    <source>
        <dbReference type="SAM" id="MobiDB-lite"/>
    </source>
</evidence>
<gene>
    <name evidence="2" type="ORF">RFI_05004</name>
</gene>
<dbReference type="EMBL" id="ASPP01004477">
    <property type="protein sequence ID" value="ETO32112.1"/>
    <property type="molecule type" value="Genomic_DNA"/>
</dbReference>
<keyword evidence="3" id="KW-1185">Reference proteome</keyword>
<sequence length="232" mass="27006">MNRSNDEKSLGGVKKSEEEAEVNENEHEDENEKEDKDDKPKMNAQESMVVNFVAVAVDDRKTNFVIEVVTIVARRRYTQHLRKHNNRKVNSRSGGKEEVVKYIGDITDLELDTLNTYVTMEQREEKNILRPMYVVAISRKRVSFSSSNFFGEAIGLENLKYDLPIETIKIRQSHNMCEGETYVTEINMWTRESIKAEEERTMRFSVKHGHSITCPRFNITANLLPEWMGQEQ</sequence>